<evidence type="ECO:0000256" key="7">
    <source>
        <dbReference type="ARBA" id="ARBA00030248"/>
    </source>
</evidence>
<reference evidence="11" key="1">
    <citation type="submission" date="2019-05" db="EMBL/GenBank/DDBJ databases">
        <title>Metatranscriptomic reconstruction reveals RNA viruses with the potential to shape carbon cycling in soil.</title>
        <authorList>
            <person name="Starr E.P."/>
            <person name="Nuccio E."/>
            <person name="Pett-Ridge J."/>
            <person name="Banfield J.F."/>
            <person name="Firestone M.K."/>
        </authorList>
    </citation>
    <scope>NUCLEOTIDE SEQUENCE</scope>
    <source>
        <strain evidence="11">H3_Bulk_42_scaffold_279</strain>
    </source>
</reference>
<keyword evidence="4" id="KW-0548">Nucleotidyltransferase</keyword>
<evidence type="ECO:0000256" key="1">
    <source>
        <dbReference type="ARBA" id="ARBA00012494"/>
    </source>
</evidence>
<comment type="cofactor">
    <cofactor evidence="9">
        <name>Mg(2+)</name>
        <dbReference type="ChEBI" id="CHEBI:18420"/>
    </cofactor>
    <text evidence="9">Binds 2 Mg(2+) per subunit.</text>
</comment>
<dbReference type="InterPro" id="IPR005093">
    <property type="entry name" value="RNArep_beta"/>
</dbReference>
<dbReference type="InterPro" id="IPR007096">
    <property type="entry name" value="RNA-dir_Rpol_cat_phage"/>
</dbReference>
<evidence type="ECO:0000256" key="6">
    <source>
        <dbReference type="ARBA" id="ARBA00022953"/>
    </source>
</evidence>
<keyword evidence="3" id="KW-0808">Transferase</keyword>
<dbReference type="GO" id="GO:0046872">
    <property type="term" value="F:metal ion binding"/>
    <property type="evidence" value="ECO:0007669"/>
    <property type="project" value="UniProtKB-KW"/>
</dbReference>
<evidence type="ECO:0000256" key="3">
    <source>
        <dbReference type="ARBA" id="ARBA00022679"/>
    </source>
</evidence>
<keyword evidence="6" id="KW-0693">Viral RNA replication</keyword>
<keyword evidence="9" id="KW-0460">Magnesium</keyword>
<dbReference type="InterPro" id="IPR043502">
    <property type="entry name" value="DNA/RNA_pol_sf"/>
</dbReference>
<organism evidence="11">
    <name type="scientific">Leviviridae sp</name>
    <dbReference type="NCBI Taxonomy" id="2027243"/>
    <lineage>
        <taxon>Viruses</taxon>
        <taxon>Riboviria</taxon>
        <taxon>Orthornavirae</taxon>
        <taxon>Lenarviricota</taxon>
        <taxon>Leviviricetes</taxon>
        <taxon>Norzivirales</taxon>
        <taxon>Fiersviridae</taxon>
    </lineage>
</organism>
<feature type="binding site" evidence="9">
    <location>
        <position position="333"/>
    </location>
    <ligand>
        <name>Mg(2+)</name>
        <dbReference type="ChEBI" id="CHEBI:18420"/>
        <label>2</label>
    </ligand>
</feature>
<sequence length="574" mass="64394">MKQRRTPAARVRTPGIPDDLTTQLVERISQLSPSVKTDYLRSELTSKYVSSLTDPPEVRRTRAINKWLATEAENEATNDRLFITPDTYQIMSRVSYSDFVCWCRDHIAGIIGDTAPIEALIGSFSGGASTSRPRTSSHPSSKFSGNLHVTEHCLGLFIDVVDEMPGWINAQNPMTVEIVKGNVLFTVPKKTDIDRVACKEPDLNMFIQKGIGSYFRSCLRRTGINLNDQSINRSLAREGSITGKLATLDLSSASDSVSSGLVELLLPVTWYTLLDSARSPVTIIDGEEHRNHMFSSMGNGFTFELESLIFLVLARAVRHFRRDRGVVSVYGDDIICPTGSVPELTWVLNYFGFSVNLEKSFDSGPFRESCGGHYYDGVDITPFYIRKPIENLEDLIDVANKLRQWGSIPDSILIANEIEPLWLWLKSYVPECLWGGGDTSFKYQLVSNDKSAKRLAETNKRRSTGDGGYYHWLNATWRREEPSDGLETSSMLQNDAAKAPRLRDVREPDVPELTHYFAHELGRVDVLSDWELWKPEGIQAHSEPAARAAWFEVLHGVVTPVYSERPIGELGYGE</sequence>
<feature type="binding site" evidence="9">
    <location>
        <position position="332"/>
    </location>
    <ligand>
        <name>Mg(2+)</name>
        <dbReference type="ChEBI" id="CHEBI:18420"/>
        <label>2</label>
    </ligand>
</feature>
<feature type="binding site" evidence="9">
    <location>
        <position position="249"/>
    </location>
    <ligand>
        <name>Mg(2+)</name>
        <dbReference type="ChEBI" id="CHEBI:18420"/>
        <label>2</label>
    </ligand>
</feature>
<dbReference type="GO" id="GO:0003968">
    <property type="term" value="F:RNA-directed RNA polymerase activity"/>
    <property type="evidence" value="ECO:0007669"/>
    <property type="project" value="UniProtKB-KW"/>
</dbReference>
<dbReference type="GO" id="GO:0000166">
    <property type="term" value="F:nucleotide binding"/>
    <property type="evidence" value="ECO:0007669"/>
    <property type="project" value="UniProtKB-KW"/>
</dbReference>
<keyword evidence="9" id="KW-0479">Metal-binding</keyword>
<comment type="catalytic activity">
    <reaction evidence="8">
        <text>RNA(n) + a ribonucleoside 5'-triphosphate = RNA(n+1) + diphosphate</text>
        <dbReference type="Rhea" id="RHEA:21248"/>
        <dbReference type="Rhea" id="RHEA-COMP:14527"/>
        <dbReference type="Rhea" id="RHEA-COMP:17342"/>
        <dbReference type="ChEBI" id="CHEBI:33019"/>
        <dbReference type="ChEBI" id="CHEBI:61557"/>
        <dbReference type="ChEBI" id="CHEBI:140395"/>
        <dbReference type="EC" id="2.7.7.48"/>
    </reaction>
</comment>
<dbReference type="SUPFAM" id="SSF56672">
    <property type="entry name" value="DNA/RNA polymerases"/>
    <property type="match status" value="1"/>
</dbReference>
<evidence type="ECO:0000256" key="4">
    <source>
        <dbReference type="ARBA" id="ARBA00022695"/>
    </source>
</evidence>
<evidence type="ECO:0000259" key="10">
    <source>
        <dbReference type="PROSITE" id="PS50522"/>
    </source>
</evidence>
<evidence type="ECO:0000313" key="11">
    <source>
        <dbReference type="EMBL" id="QDH90850.1"/>
    </source>
</evidence>
<gene>
    <name evidence="11" type="ORF">H3Bulk42279_000004</name>
</gene>
<dbReference type="GO" id="GO:0039694">
    <property type="term" value="P:viral RNA genome replication"/>
    <property type="evidence" value="ECO:0007669"/>
    <property type="project" value="InterPro"/>
</dbReference>
<protein>
    <recommendedName>
        <fullName evidence="1">RNA-directed RNA polymerase</fullName>
        <ecNumber evidence="1">2.7.7.48</ecNumber>
    </recommendedName>
    <alternativeName>
        <fullName evidence="7">RNA replicase beta chain</fullName>
    </alternativeName>
</protein>
<keyword evidence="5" id="KW-0547">Nucleotide-binding</keyword>
<accession>A0A514DB61</accession>
<dbReference type="EC" id="2.7.7.48" evidence="1"/>
<feature type="domain" description="RdRp catalytic" evidence="10">
    <location>
        <begin position="234"/>
        <end position="364"/>
    </location>
</feature>
<name>A0A514DB61_9VIRU</name>
<evidence type="ECO:0000256" key="2">
    <source>
        <dbReference type="ARBA" id="ARBA00022484"/>
    </source>
</evidence>
<evidence type="ECO:0000256" key="5">
    <source>
        <dbReference type="ARBA" id="ARBA00022741"/>
    </source>
</evidence>
<dbReference type="EMBL" id="MN035826">
    <property type="protein sequence ID" value="QDH90850.1"/>
    <property type="molecule type" value="Genomic_RNA"/>
</dbReference>
<dbReference type="PROSITE" id="PS50522">
    <property type="entry name" value="RDRP_PHAGE"/>
    <property type="match status" value="1"/>
</dbReference>
<evidence type="ECO:0000256" key="8">
    <source>
        <dbReference type="ARBA" id="ARBA00048744"/>
    </source>
</evidence>
<keyword evidence="2 11" id="KW-0696">RNA-directed RNA polymerase</keyword>
<proteinExistence type="predicted"/>
<evidence type="ECO:0000256" key="9">
    <source>
        <dbReference type="PIRSR" id="PIRSR605093-1"/>
    </source>
</evidence>
<dbReference type="Pfam" id="PF03431">
    <property type="entry name" value="RNA_replicase_B"/>
    <property type="match status" value="1"/>
</dbReference>